<dbReference type="EMBL" id="VSSQ01014342">
    <property type="protein sequence ID" value="MPM53448.1"/>
    <property type="molecule type" value="Genomic_DNA"/>
</dbReference>
<sequence length="264" mass="30489">MQHKIHHKTIILSDLHLGSRWSRASEVLRFLKKHSCDKLILCGDIIDGWSIMRGKQVKWRRRHTNVMKYLLSIQDTTEIIYIRGNHDDFLDRVLPLKFGNMTLAKDYVYESHGKKYYIVHGDEFDSVTKHAKWLSKLGDIGYTILLYINHLYNKKREQDGLGYKSISKGIKLKVKSSVSYISQFEDQLSIIAKQKGCNGIICGYIHHAENKYLNDIHYINSGDWVESMSAAVEEYDGRWHIIENSGNVANQSSLKSTIPATSTR</sequence>
<evidence type="ECO:0000256" key="5">
    <source>
        <dbReference type="ARBA" id="ARBA00023211"/>
    </source>
</evidence>
<name>A0A645AL32_9ZZZZ</name>
<organism evidence="7">
    <name type="scientific">bioreactor metagenome</name>
    <dbReference type="NCBI Taxonomy" id="1076179"/>
    <lineage>
        <taxon>unclassified sequences</taxon>
        <taxon>metagenomes</taxon>
        <taxon>ecological metagenomes</taxon>
    </lineage>
</organism>
<dbReference type="CDD" id="cd07398">
    <property type="entry name" value="MPP_YbbF-LpxH"/>
    <property type="match status" value="1"/>
</dbReference>
<dbReference type="AlphaFoldDB" id="A0A645AL32"/>
<evidence type="ECO:0000259" key="6">
    <source>
        <dbReference type="Pfam" id="PF00149"/>
    </source>
</evidence>
<evidence type="ECO:0000256" key="3">
    <source>
        <dbReference type="ARBA" id="ARBA00022723"/>
    </source>
</evidence>
<evidence type="ECO:0000256" key="4">
    <source>
        <dbReference type="ARBA" id="ARBA00023136"/>
    </source>
</evidence>
<reference evidence="7" key="1">
    <citation type="submission" date="2019-08" db="EMBL/GenBank/DDBJ databases">
        <authorList>
            <person name="Kucharzyk K."/>
            <person name="Murdoch R.W."/>
            <person name="Higgins S."/>
            <person name="Loffler F."/>
        </authorList>
    </citation>
    <scope>NUCLEOTIDE SEQUENCE</scope>
</reference>
<keyword evidence="1" id="KW-1003">Cell membrane</keyword>
<evidence type="ECO:0000313" key="7">
    <source>
        <dbReference type="EMBL" id="MPM53448.1"/>
    </source>
</evidence>
<dbReference type="InterPro" id="IPR029052">
    <property type="entry name" value="Metallo-depent_PP-like"/>
</dbReference>
<feature type="domain" description="Calcineurin-like phosphoesterase" evidence="6">
    <location>
        <begin position="8"/>
        <end position="144"/>
    </location>
</feature>
<keyword evidence="3" id="KW-0479">Metal-binding</keyword>
<dbReference type="GO" id="GO:0009245">
    <property type="term" value="P:lipid A biosynthetic process"/>
    <property type="evidence" value="ECO:0007669"/>
    <property type="project" value="TreeGrafter"/>
</dbReference>
<evidence type="ECO:0000256" key="2">
    <source>
        <dbReference type="ARBA" id="ARBA00022519"/>
    </source>
</evidence>
<keyword evidence="5" id="KW-0464">Manganese</keyword>
<evidence type="ECO:0000256" key="1">
    <source>
        <dbReference type="ARBA" id="ARBA00022475"/>
    </source>
</evidence>
<dbReference type="GO" id="GO:0008758">
    <property type="term" value="F:UDP-2,3-diacylglucosamine hydrolase activity"/>
    <property type="evidence" value="ECO:0007669"/>
    <property type="project" value="TreeGrafter"/>
</dbReference>
<comment type="caution">
    <text evidence="7">The sequence shown here is derived from an EMBL/GenBank/DDBJ whole genome shotgun (WGS) entry which is preliminary data.</text>
</comment>
<protein>
    <recommendedName>
        <fullName evidence="6">Calcineurin-like phosphoesterase domain-containing protein</fullName>
    </recommendedName>
</protein>
<keyword evidence="4" id="KW-0472">Membrane</keyword>
<gene>
    <name evidence="7" type="ORF">SDC9_100216</name>
</gene>
<dbReference type="InterPro" id="IPR043461">
    <property type="entry name" value="LpxH-like"/>
</dbReference>
<dbReference type="Pfam" id="PF00149">
    <property type="entry name" value="Metallophos"/>
    <property type="match status" value="1"/>
</dbReference>
<dbReference type="GO" id="GO:0016020">
    <property type="term" value="C:membrane"/>
    <property type="evidence" value="ECO:0007669"/>
    <property type="project" value="GOC"/>
</dbReference>
<dbReference type="PANTHER" id="PTHR34990:SF2">
    <property type="entry name" value="BLL8164 PROTEIN"/>
    <property type="match status" value="1"/>
</dbReference>
<dbReference type="GO" id="GO:0046872">
    <property type="term" value="F:metal ion binding"/>
    <property type="evidence" value="ECO:0007669"/>
    <property type="project" value="UniProtKB-KW"/>
</dbReference>
<proteinExistence type="predicted"/>
<keyword evidence="2" id="KW-0997">Cell inner membrane</keyword>
<dbReference type="PANTHER" id="PTHR34990">
    <property type="entry name" value="UDP-2,3-DIACYLGLUCOSAMINE HYDROLASE-RELATED"/>
    <property type="match status" value="1"/>
</dbReference>
<dbReference type="InterPro" id="IPR004843">
    <property type="entry name" value="Calcineurin-like_PHP"/>
</dbReference>
<dbReference type="SUPFAM" id="SSF56300">
    <property type="entry name" value="Metallo-dependent phosphatases"/>
    <property type="match status" value="1"/>
</dbReference>
<dbReference type="Gene3D" id="3.60.21.10">
    <property type="match status" value="1"/>
</dbReference>
<accession>A0A645AL32</accession>